<dbReference type="PROSITE" id="PS00910">
    <property type="entry name" value="UPF0029"/>
    <property type="match status" value="1"/>
</dbReference>
<dbReference type="InterPro" id="IPR020569">
    <property type="entry name" value="UPF0029_Impact_CS"/>
</dbReference>
<dbReference type="InterPro" id="IPR036956">
    <property type="entry name" value="Impact_N_sf"/>
</dbReference>
<gene>
    <name evidence="3" type="ORF">ACFOX3_12330</name>
</gene>
<reference evidence="4" key="1">
    <citation type="journal article" date="2019" name="Int. J. Syst. Evol. Microbiol.">
        <title>The Global Catalogue of Microorganisms (GCM) 10K type strain sequencing project: providing services to taxonomists for standard genome sequencing and annotation.</title>
        <authorList>
            <consortium name="The Broad Institute Genomics Platform"/>
            <consortium name="The Broad Institute Genome Sequencing Center for Infectious Disease"/>
            <person name="Wu L."/>
            <person name="Ma J."/>
        </authorList>
    </citation>
    <scope>NUCLEOTIDE SEQUENCE [LARGE SCALE GENOMIC DNA]</scope>
    <source>
        <strain evidence="4">CECT 8570</strain>
    </source>
</reference>
<dbReference type="Proteomes" id="UP001595840">
    <property type="component" value="Unassembled WGS sequence"/>
</dbReference>
<proteinExistence type="inferred from homology"/>
<dbReference type="RefSeq" id="WP_290265131.1">
    <property type="nucleotide sequence ID" value="NZ_JAUFQG010000006.1"/>
</dbReference>
<comment type="caution">
    <text evidence="3">The sequence shown here is derived from an EMBL/GenBank/DDBJ whole genome shotgun (WGS) entry which is preliminary data.</text>
</comment>
<dbReference type="SUPFAM" id="SSF54980">
    <property type="entry name" value="EF-G C-terminal domain-like"/>
    <property type="match status" value="1"/>
</dbReference>
<protein>
    <submittedName>
        <fullName evidence="3">IMPACT family protein</fullName>
    </submittedName>
</protein>
<dbReference type="InterPro" id="IPR020568">
    <property type="entry name" value="Ribosomal_Su5_D2-typ_SF"/>
</dbReference>
<comment type="similarity">
    <text evidence="1">Belongs to the IMPACT family.</text>
</comment>
<dbReference type="PANTHER" id="PTHR16301:SF20">
    <property type="entry name" value="IMPACT FAMILY MEMBER YIGZ"/>
    <property type="match status" value="1"/>
</dbReference>
<dbReference type="InterPro" id="IPR001498">
    <property type="entry name" value="Impact_N"/>
</dbReference>
<dbReference type="SUPFAM" id="SSF54211">
    <property type="entry name" value="Ribosomal protein S5 domain 2-like"/>
    <property type="match status" value="1"/>
</dbReference>
<dbReference type="PANTHER" id="PTHR16301">
    <property type="entry name" value="IMPACT-RELATED"/>
    <property type="match status" value="1"/>
</dbReference>
<evidence type="ECO:0000259" key="2">
    <source>
        <dbReference type="Pfam" id="PF01205"/>
    </source>
</evidence>
<dbReference type="InterPro" id="IPR023582">
    <property type="entry name" value="Impact"/>
</dbReference>
<feature type="domain" description="Impact N-terminal" evidence="2">
    <location>
        <begin position="19"/>
        <end position="126"/>
    </location>
</feature>
<dbReference type="InterPro" id="IPR035647">
    <property type="entry name" value="EFG_III/V"/>
</dbReference>
<name>A0ABV8V5B7_9GAMM</name>
<dbReference type="Gene3D" id="3.30.230.30">
    <property type="entry name" value="Impact, N-terminal domain"/>
    <property type="match status" value="1"/>
</dbReference>
<dbReference type="EMBL" id="JBHSCX010000015">
    <property type="protein sequence ID" value="MFC4363095.1"/>
    <property type="molecule type" value="Genomic_DNA"/>
</dbReference>
<evidence type="ECO:0000313" key="3">
    <source>
        <dbReference type="EMBL" id="MFC4363095.1"/>
    </source>
</evidence>
<keyword evidence="4" id="KW-1185">Reference proteome</keyword>
<organism evidence="3 4">
    <name type="scientific">Simiduia curdlanivorans</name>
    <dbReference type="NCBI Taxonomy" id="1492769"/>
    <lineage>
        <taxon>Bacteria</taxon>
        <taxon>Pseudomonadati</taxon>
        <taxon>Pseudomonadota</taxon>
        <taxon>Gammaproteobacteria</taxon>
        <taxon>Cellvibrionales</taxon>
        <taxon>Cellvibrionaceae</taxon>
        <taxon>Simiduia</taxon>
    </lineage>
</organism>
<evidence type="ECO:0000313" key="4">
    <source>
        <dbReference type="Proteomes" id="UP001595840"/>
    </source>
</evidence>
<accession>A0ABV8V5B7</accession>
<dbReference type="Pfam" id="PF01205">
    <property type="entry name" value="Impact_N"/>
    <property type="match status" value="1"/>
</dbReference>
<sequence length="200" mass="21898">MSAEYRVPADGVEIEYQVKKSRFIAQAHFASSREQALALLAQARLAYPDARHHCWAYYIGHPQAPSLVAFSDDGEPSGTAGKPILNVLQHKNIGDLMLIVIRYFGGVKLGAGGLVRAYGHAAQLAIDGLRTRAIVALSDYTVAGDFKFEQPIRHWLETHGGAVRQVRYSDCVTLDLQVPAECEQELFDFVSAQGAKLASE</sequence>
<evidence type="ECO:0000256" key="1">
    <source>
        <dbReference type="ARBA" id="ARBA00007665"/>
    </source>
</evidence>